<organism evidence="1 2">
    <name type="scientific">Phytophthora rubi</name>
    <dbReference type="NCBI Taxonomy" id="129364"/>
    <lineage>
        <taxon>Eukaryota</taxon>
        <taxon>Sar</taxon>
        <taxon>Stramenopiles</taxon>
        <taxon>Oomycota</taxon>
        <taxon>Peronosporomycetes</taxon>
        <taxon>Peronosporales</taxon>
        <taxon>Peronosporaceae</taxon>
        <taxon>Phytophthora</taxon>
    </lineage>
</organism>
<gene>
    <name evidence="1" type="ORF">PR002_g33018</name>
</gene>
<dbReference type="OrthoDB" id="137996at2759"/>
<sequence length="166" mass="17893">MMALDEDDEAPSLDVWNIHFSTHTTEDKLTTGGWVLYHQMAAQLCIPRKARSLYMGPTNTPTEAAARTLNQGLAELSAMTTPASTYLRIDGIDKKLQVQLQQLTTDNQETGPAAALAKDLGAIFSVQWGTPAGTALRASKLLAKTSTTIIYDTHSTGEALVPNSMT</sequence>
<reference evidence="1 2" key="1">
    <citation type="submission" date="2018-09" db="EMBL/GenBank/DDBJ databases">
        <title>Genomic investigation of the strawberry pathogen Phytophthora fragariae indicates pathogenicity is determined by transcriptional variation in three key races.</title>
        <authorList>
            <person name="Adams T.M."/>
            <person name="Armitage A.D."/>
            <person name="Sobczyk M.K."/>
            <person name="Bates H.J."/>
            <person name="Dunwell J.M."/>
            <person name="Nellist C.F."/>
            <person name="Harrison R.J."/>
        </authorList>
    </citation>
    <scope>NUCLEOTIDE SEQUENCE [LARGE SCALE GENOMIC DNA]</scope>
    <source>
        <strain evidence="1 2">SCRP324</strain>
    </source>
</reference>
<dbReference type="EMBL" id="QXFU01012821">
    <property type="protein sequence ID" value="KAE8951283.1"/>
    <property type="molecule type" value="Genomic_DNA"/>
</dbReference>
<name>A0A6A3G2P1_9STRA</name>
<dbReference type="Proteomes" id="UP000435112">
    <property type="component" value="Unassembled WGS sequence"/>
</dbReference>
<feature type="non-terminal residue" evidence="1">
    <location>
        <position position="166"/>
    </location>
</feature>
<accession>A0A6A3G2P1</accession>
<dbReference type="AlphaFoldDB" id="A0A6A3G2P1"/>
<evidence type="ECO:0000313" key="1">
    <source>
        <dbReference type="EMBL" id="KAE8951283.1"/>
    </source>
</evidence>
<protein>
    <submittedName>
        <fullName evidence="1">Uncharacterized protein</fullName>
    </submittedName>
</protein>
<proteinExistence type="predicted"/>
<comment type="caution">
    <text evidence="1">The sequence shown here is derived from an EMBL/GenBank/DDBJ whole genome shotgun (WGS) entry which is preliminary data.</text>
</comment>
<evidence type="ECO:0000313" key="2">
    <source>
        <dbReference type="Proteomes" id="UP000435112"/>
    </source>
</evidence>